<dbReference type="GO" id="GO:0019748">
    <property type="term" value="P:secondary metabolic process"/>
    <property type="evidence" value="ECO:0007669"/>
    <property type="project" value="TreeGrafter"/>
</dbReference>
<reference evidence="3 4" key="1">
    <citation type="submission" date="2019-11" db="EMBL/GenBank/DDBJ databases">
        <title>Draft genome of Amycolatopsis RM579.</title>
        <authorList>
            <person name="Duangmal K."/>
            <person name="Mingma R."/>
        </authorList>
    </citation>
    <scope>NUCLEOTIDE SEQUENCE [LARGE SCALE GENOMIC DNA]</scope>
    <source>
        <strain evidence="3 4">RM579</strain>
    </source>
</reference>
<organism evidence="3 4">
    <name type="scientific">Amycolatopsis pithecellobii</name>
    <dbReference type="NCBI Taxonomy" id="664692"/>
    <lineage>
        <taxon>Bacteria</taxon>
        <taxon>Bacillati</taxon>
        <taxon>Actinomycetota</taxon>
        <taxon>Actinomycetes</taxon>
        <taxon>Pseudonocardiales</taxon>
        <taxon>Pseudonocardiaceae</taxon>
        <taxon>Amycolatopsis</taxon>
    </lineage>
</organism>
<evidence type="ECO:0000313" key="4">
    <source>
        <dbReference type="Proteomes" id="UP000440096"/>
    </source>
</evidence>
<dbReference type="PANTHER" id="PTHR21240:SF28">
    <property type="entry name" value="ISO-OROTATE DECARBOXYLASE (EUROFUNG)"/>
    <property type="match status" value="1"/>
</dbReference>
<feature type="domain" description="Amidohydrolase-related" evidence="2">
    <location>
        <begin position="9"/>
        <end position="335"/>
    </location>
</feature>
<dbReference type="GO" id="GO:0016831">
    <property type="term" value="F:carboxy-lyase activity"/>
    <property type="evidence" value="ECO:0007669"/>
    <property type="project" value="InterPro"/>
</dbReference>
<dbReference type="EMBL" id="WMBA01000022">
    <property type="protein sequence ID" value="MTD55486.1"/>
    <property type="molecule type" value="Genomic_DNA"/>
</dbReference>
<protein>
    <submittedName>
        <fullName evidence="3">Amidohydrolase family protein</fullName>
    </submittedName>
</protein>
<dbReference type="InterPro" id="IPR006680">
    <property type="entry name" value="Amidohydro-rel"/>
</dbReference>
<keyword evidence="1" id="KW-0456">Lyase</keyword>
<gene>
    <name evidence="3" type="ORF">GKO32_16100</name>
</gene>
<dbReference type="GO" id="GO:0016787">
    <property type="term" value="F:hydrolase activity"/>
    <property type="evidence" value="ECO:0007669"/>
    <property type="project" value="UniProtKB-KW"/>
</dbReference>
<evidence type="ECO:0000259" key="2">
    <source>
        <dbReference type="Pfam" id="PF04909"/>
    </source>
</evidence>
<comment type="caution">
    <text evidence="3">The sequence shown here is derived from an EMBL/GenBank/DDBJ whole genome shotgun (WGS) entry which is preliminary data.</text>
</comment>
<dbReference type="OrthoDB" id="149172at2"/>
<dbReference type="InterPro" id="IPR032465">
    <property type="entry name" value="ACMSD"/>
</dbReference>
<dbReference type="RefSeq" id="WP_154757677.1">
    <property type="nucleotide sequence ID" value="NZ_WMBA01000022.1"/>
</dbReference>
<dbReference type="Pfam" id="PF04909">
    <property type="entry name" value="Amidohydro_2"/>
    <property type="match status" value="1"/>
</dbReference>
<evidence type="ECO:0000256" key="1">
    <source>
        <dbReference type="ARBA" id="ARBA00023239"/>
    </source>
</evidence>
<accession>A0A6N7Z6Z8</accession>
<dbReference type="Proteomes" id="UP000440096">
    <property type="component" value="Unassembled WGS sequence"/>
</dbReference>
<proteinExistence type="predicted"/>
<dbReference type="PANTHER" id="PTHR21240">
    <property type="entry name" value="2-AMINO-3-CARBOXYLMUCONATE-6-SEMIALDEHYDE DECARBOXYLASE"/>
    <property type="match status" value="1"/>
</dbReference>
<keyword evidence="4" id="KW-1185">Reference proteome</keyword>
<keyword evidence="3" id="KW-0378">Hydrolase</keyword>
<sequence>MFDGYKVLDIHSHLSAPPEHHSFLAMLLGSNTAMPSPYSHTQLDTIAGPGVIDEDRLAASFARHIAYLDDRDIDVQLLGPRPFTVNGWMAPHLIPTWARYVNDLIHLQVQAYPGRFVGACQLPQVAGAPDAAHVLPELERCVSKLGFAAAYASPDPSGDRRTPGMHEPWWFPLYEACEDLDIPIIVHGTGSKDARFAVVPHNYQLGFLVEQYLAVQFLEHSDVFTRFPRLRIVVCHCGGALNRFVPTDPHRGQTDLSDNLFFDTCGYDPVFLEAAIKQRGADRMLFGTEAPGSGRAVRPETGRTSDDLVPVIGREFGWLDAAERRAIFHDNPARVCPALVKAA</sequence>
<evidence type="ECO:0000313" key="3">
    <source>
        <dbReference type="EMBL" id="MTD55486.1"/>
    </source>
</evidence>
<dbReference type="GO" id="GO:0005737">
    <property type="term" value="C:cytoplasm"/>
    <property type="evidence" value="ECO:0007669"/>
    <property type="project" value="TreeGrafter"/>
</dbReference>
<dbReference type="AlphaFoldDB" id="A0A6N7Z6Z8"/>
<dbReference type="InterPro" id="IPR032466">
    <property type="entry name" value="Metal_Hydrolase"/>
</dbReference>
<dbReference type="Gene3D" id="3.20.20.140">
    <property type="entry name" value="Metal-dependent hydrolases"/>
    <property type="match status" value="1"/>
</dbReference>
<name>A0A6N7Z6Z8_9PSEU</name>
<dbReference type="SUPFAM" id="SSF51556">
    <property type="entry name" value="Metallo-dependent hydrolases"/>
    <property type="match status" value="1"/>
</dbReference>